<evidence type="ECO:0000313" key="2">
    <source>
        <dbReference type="Proteomes" id="UP000886501"/>
    </source>
</evidence>
<dbReference type="EMBL" id="MU118052">
    <property type="protein sequence ID" value="KAF9646649.1"/>
    <property type="molecule type" value="Genomic_DNA"/>
</dbReference>
<dbReference type="Proteomes" id="UP000886501">
    <property type="component" value="Unassembled WGS sequence"/>
</dbReference>
<keyword evidence="2" id="KW-1185">Reference proteome</keyword>
<protein>
    <submittedName>
        <fullName evidence="1">Uncharacterized protein</fullName>
    </submittedName>
</protein>
<gene>
    <name evidence="1" type="ORF">BDM02DRAFT_2981500</name>
</gene>
<sequence length="349" mass="38214">MTSVTPVRLILLGQANKGTIKTAANVTDPNQYQEIVRPNQFYHQEEDRGRGFSTKGFLDTHTRFPRPGVDNFNTPAQQPQVQAQSNPVPTPATSLDTILCEQCFASFPSLQDLKQHKIVGHSWRCMKCFNLPPFEDWIAWRIHFNTVHAAGTRSVAATDVKGKKIAIPTEDKPSQLVRDDPGHLGGLHLGEVNGQRRNASQNTNIEVNSVATHLEPFSSSLVDANKHIISSLPPEVVAPSVTQDEIVSSASHDKGFLTSKGPTLNILVEIDLKPRQGRDGLTYEIASDIASPTMIVSSIDSGEPEGKYDTDVFSSHSSGLLDGNSLEKEQHIIISPRGPELGDREGRTM</sequence>
<name>A0ACB6ZAY8_THEGA</name>
<comment type="caution">
    <text evidence="1">The sequence shown here is derived from an EMBL/GenBank/DDBJ whole genome shotgun (WGS) entry which is preliminary data.</text>
</comment>
<reference evidence="1" key="1">
    <citation type="submission" date="2019-10" db="EMBL/GenBank/DDBJ databases">
        <authorList>
            <consortium name="DOE Joint Genome Institute"/>
            <person name="Kuo A."/>
            <person name="Miyauchi S."/>
            <person name="Kiss E."/>
            <person name="Drula E."/>
            <person name="Kohler A."/>
            <person name="Sanchez-Garcia M."/>
            <person name="Andreopoulos B."/>
            <person name="Barry K.W."/>
            <person name="Bonito G."/>
            <person name="Buee M."/>
            <person name="Carver A."/>
            <person name="Chen C."/>
            <person name="Cichocki N."/>
            <person name="Clum A."/>
            <person name="Culley D."/>
            <person name="Crous P.W."/>
            <person name="Fauchery L."/>
            <person name="Girlanda M."/>
            <person name="Hayes R."/>
            <person name="Keri Z."/>
            <person name="Labutti K."/>
            <person name="Lipzen A."/>
            <person name="Lombard V."/>
            <person name="Magnuson J."/>
            <person name="Maillard F."/>
            <person name="Morin E."/>
            <person name="Murat C."/>
            <person name="Nolan M."/>
            <person name="Ohm R."/>
            <person name="Pangilinan J."/>
            <person name="Pereira M."/>
            <person name="Perotto S."/>
            <person name="Peter M."/>
            <person name="Riley R."/>
            <person name="Sitrit Y."/>
            <person name="Stielow B."/>
            <person name="Szollosi G."/>
            <person name="Zifcakova L."/>
            <person name="Stursova M."/>
            <person name="Spatafora J.W."/>
            <person name="Tedersoo L."/>
            <person name="Vaario L.-M."/>
            <person name="Yamada A."/>
            <person name="Yan M."/>
            <person name="Wang P."/>
            <person name="Xu J."/>
            <person name="Bruns T."/>
            <person name="Baldrian P."/>
            <person name="Vilgalys R."/>
            <person name="Henrissat B."/>
            <person name="Grigoriev I.V."/>
            <person name="Hibbett D."/>
            <person name="Nagy L.G."/>
            <person name="Martin F.M."/>
        </authorList>
    </citation>
    <scope>NUCLEOTIDE SEQUENCE</scope>
    <source>
        <strain evidence="1">P2</strain>
    </source>
</reference>
<accession>A0ACB6ZAY8</accession>
<organism evidence="1 2">
    <name type="scientific">Thelephora ganbajun</name>
    <name type="common">Ganba fungus</name>
    <dbReference type="NCBI Taxonomy" id="370292"/>
    <lineage>
        <taxon>Eukaryota</taxon>
        <taxon>Fungi</taxon>
        <taxon>Dikarya</taxon>
        <taxon>Basidiomycota</taxon>
        <taxon>Agaricomycotina</taxon>
        <taxon>Agaricomycetes</taxon>
        <taxon>Thelephorales</taxon>
        <taxon>Thelephoraceae</taxon>
        <taxon>Thelephora</taxon>
    </lineage>
</organism>
<evidence type="ECO:0000313" key="1">
    <source>
        <dbReference type="EMBL" id="KAF9646649.1"/>
    </source>
</evidence>
<proteinExistence type="predicted"/>
<reference evidence="1" key="2">
    <citation type="journal article" date="2020" name="Nat. Commun.">
        <title>Large-scale genome sequencing of mycorrhizal fungi provides insights into the early evolution of symbiotic traits.</title>
        <authorList>
            <person name="Miyauchi S."/>
            <person name="Kiss E."/>
            <person name="Kuo A."/>
            <person name="Drula E."/>
            <person name="Kohler A."/>
            <person name="Sanchez-Garcia M."/>
            <person name="Morin E."/>
            <person name="Andreopoulos B."/>
            <person name="Barry K.W."/>
            <person name="Bonito G."/>
            <person name="Buee M."/>
            <person name="Carver A."/>
            <person name="Chen C."/>
            <person name="Cichocki N."/>
            <person name="Clum A."/>
            <person name="Culley D."/>
            <person name="Crous P.W."/>
            <person name="Fauchery L."/>
            <person name="Girlanda M."/>
            <person name="Hayes R.D."/>
            <person name="Keri Z."/>
            <person name="LaButti K."/>
            <person name="Lipzen A."/>
            <person name="Lombard V."/>
            <person name="Magnuson J."/>
            <person name="Maillard F."/>
            <person name="Murat C."/>
            <person name="Nolan M."/>
            <person name="Ohm R.A."/>
            <person name="Pangilinan J."/>
            <person name="Pereira M.F."/>
            <person name="Perotto S."/>
            <person name="Peter M."/>
            <person name="Pfister S."/>
            <person name="Riley R."/>
            <person name="Sitrit Y."/>
            <person name="Stielow J.B."/>
            <person name="Szollosi G."/>
            <person name="Zifcakova L."/>
            <person name="Stursova M."/>
            <person name="Spatafora J.W."/>
            <person name="Tedersoo L."/>
            <person name="Vaario L.M."/>
            <person name="Yamada A."/>
            <person name="Yan M."/>
            <person name="Wang P."/>
            <person name="Xu J."/>
            <person name="Bruns T."/>
            <person name="Baldrian P."/>
            <person name="Vilgalys R."/>
            <person name="Dunand C."/>
            <person name="Henrissat B."/>
            <person name="Grigoriev I.V."/>
            <person name="Hibbett D."/>
            <person name="Nagy L.G."/>
            <person name="Martin F.M."/>
        </authorList>
    </citation>
    <scope>NUCLEOTIDE SEQUENCE</scope>
    <source>
        <strain evidence="1">P2</strain>
    </source>
</reference>